<dbReference type="GO" id="GO:0015628">
    <property type="term" value="P:protein secretion by the type II secretion system"/>
    <property type="evidence" value="ECO:0007669"/>
    <property type="project" value="InterPro"/>
</dbReference>
<dbReference type="GO" id="GO:0005886">
    <property type="term" value="C:plasma membrane"/>
    <property type="evidence" value="ECO:0007669"/>
    <property type="project" value="UniProtKB-SubCell"/>
</dbReference>
<keyword evidence="7 9" id="KW-1133">Transmembrane helix</keyword>
<evidence type="ECO:0000313" key="10">
    <source>
        <dbReference type="EMBL" id="KKK60035.1"/>
    </source>
</evidence>
<name>A0A0F8XGC5_9ZZZZ</name>
<organism evidence="10">
    <name type="scientific">marine sediment metagenome</name>
    <dbReference type="NCBI Taxonomy" id="412755"/>
    <lineage>
        <taxon>unclassified sequences</taxon>
        <taxon>metagenomes</taxon>
        <taxon>ecological metagenomes</taxon>
    </lineage>
</organism>
<keyword evidence="5" id="KW-0997">Cell inner membrane</keyword>
<evidence type="ECO:0000256" key="5">
    <source>
        <dbReference type="ARBA" id="ARBA00022519"/>
    </source>
</evidence>
<accession>A0A0F8XGC5</accession>
<proteinExistence type="inferred from homology"/>
<keyword evidence="8 9" id="KW-0472">Membrane</keyword>
<evidence type="ECO:0000256" key="4">
    <source>
        <dbReference type="ARBA" id="ARBA00022481"/>
    </source>
</evidence>
<feature type="non-terminal residue" evidence="10">
    <location>
        <position position="68"/>
    </location>
</feature>
<dbReference type="NCBIfam" id="TIGR01707">
    <property type="entry name" value="gspI"/>
    <property type="match status" value="1"/>
</dbReference>
<feature type="transmembrane region" description="Helical" evidence="9">
    <location>
        <begin position="12"/>
        <end position="32"/>
    </location>
</feature>
<evidence type="ECO:0008006" key="11">
    <source>
        <dbReference type="Google" id="ProtNLM"/>
    </source>
</evidence>
<comment type="similarity">
    <text evidence="2">Belongs to the GSP I family.</text>
</comment>
<evidence type="ECO:0000256" key="8">
    <source>
        <dbReference type="ARBA" id="ARBA00023136"/>
    </source>
</evidence>
<dbReference type="Pfam" id="PF07963">
    <property type="entry name" value="N_methyl"/>
    <property type="match status" value="1"/>
</dbReference>
<keyword evidence="3" id="KW-1003">Cell membrane</keyword>
<dbReference type="NCBIfam" id="TIGR02532">
    <property type="entry name" value="IV_pilin_GFxxxE"/>
    <property type="match status" value="1"/>
</dbReference>
<comment type="subcellular location">
    <subcellularLocation>
        <location evidence="1">Cell inner membrane</location>
        <topology evidence="1">Single-pass membrane protein</topology>
    </subcellularLocation>
</comment>
<dbReference type="PANTHER" id="PTHR38779:SF2">
    <property type="entry name" value="TYPE II SECRETION SYSTEM PROTEIN I-RELATED"/>
    <property type="match status" value="1"/>
</dbReference>
<dbReference type="PANTHER" id="PTHR38779">
    <property type="entry name" value="TYPE II SECRETION SYSTEM PROTEIN I-RELATED"/>
    <property type="match status" value="1"/>
</dbReference>
<keyword evidence="6 9" id="KW-0812">Transmembrane</keyword>
<dbReference type="AlphaFoldDB" id="A0A0F8XGC5"/>
<dbReference type="PROSITE" id="PS00409">
    <property type="entry name" value="PROKAR_NTER_METHYL"/>
    <property type="match status" value="1"/>
</dbReference>
<gene>
    <name evidence="10" type="ORF">LCGC14_3028410</name>
</gene>
<dbReference type="EMBL" id="LAZR01063170">
    <property type="protein sequence ID" value="KKK60035.1"/>
    <property type="molecule type" value="Genomic_DNA"/>
</dbReference>
<evidence type="ECO:0000256" key="6">
    <source>
        <dbReference type="ARBA" id="ARBA00022692"/>
    </source>
</evidence>
<comment type="caution">
    <text evidence="10">The sequence shown here is derived from an EMBL/GenBank/DDBJ whole genome shotgun (WGS) entry which is preliminary data.</text>
</comment>
<dbReference type="InterPro" id="IPR012902">
    <property type="entry name" value="N_methyl_site"/>
</dbReference>
<dbReference type="InterPro" id="IPR010052">
    <property type="entry name" value="T2SS_protein-GspI"/>
</dbReference>
<evidence type="ECO:0000256" key="2">
    <source>
        <dbReference type="ARBA" id="ARBA00008358"/>
    </source>
</evidence>
<evidence type="ECO:0000256" key="7">
    <source>
        <dbReference type="ARBA" id="ARBA00022989"/>
    </source>
</evidence>
<evidence type="ECO:0000256" key="9">
    <source>
        <dbReference type="SAM" id="Phobius"/>
    </source>
</evidence>
<evidence type="ECO:0000256" key="1">
    <source>
        <dbReference type="ARBA" id="ARBA00004377"/>
    </source>
</evidence>
<keyword evidence="4" id="KW-0488">Methylation</keyword>
<dbReference type="GO" id="GO:0015627">
    <property type="term" value="C:type II protein secretion system complex"/>
    <property type="evidence" value="ECO:0007669"/>
    <property type="project" value="InterPro"/>
</dbReference>
<sequence length="68" mass="7048">MTRDTEAGFTLIEALVAMAVLATSAVSLLAAVETHIGRISELERRTAARWVAENALAAQTAGLPIVAG</sequence>
<evidence type="ECO:0000256" key="3">
    <source>
        <dbReference type="ARBA" id="ARBA00022475"/>
    </source>
</evidence>
<reference evidence="10" key="1">
    <citation type="journal article" date="2015" name="Nature">
        <title>Complex archaea that bridge the gap between prokaryotes and eukaryotes.</title>
        <authorList>
            <person name="Spang A."/>
            <person name="Saw J.H."/>
            <person name="Jorgensen S.L."/>
            <person name="Zaremba-Niedzwiedzka K."/>
            <person name="Martijn J."/>
            <person name="Lind A.E."/>
            <person name="van Eijk R."/>
            <person name="Schleper C."/>
            <person name="Guy L."/>
            <person name="Ettema T.J."/>
        </authorList>
    </citation>
    <scope>NUCLEOTIDE SEQUENCE</scope>
</reference>
<protein>
    <recommendedName>
        <fullName evidence="11">Type II secretion system protein GspI C-terminal domain-containing protein</fullName>
    </recommendedName>
</protein>